<proteinExistence type="predicted"/>
<organism evidence="1 2">
    <name type="scientific">Phytophthora infestans (strain T30-4)</name>
    <name type="common">Potato late blight agent</name>
    <dbReference type="NCBI Taxonomy" id="403677"/>
    <lineage>
        <taxon>Eukaryota</taxon>
        <taxon>Sar</taxon>
        <taxon>Stramenopiles</taxon>
        <taxon>Oomycota</taxon>
        <taxon>Peronosporomycetes</taxon>
        <taxon>Peronosporales</taxon>
        <taxon>Peronosporaceae</taxon>
        <taxon>Phytophthora</taxon>
    </lineage>
</organism>
<dbReference type="InParanoid" id="D0NUD2"/>
<reference evidence="2" key="1">
    <citation type="journal article" date="2009" name="Nature">
        <title>Genome sequence and analysis of the Irish potato famine pathogen Phytophthora infestans.</title>
        <authorList>
            <consortium name="The Broad Institute Genome Sequencing Platform"/>
            <person name="Haas B.J."/>
            <person name="Kamoun S."/>
            <person name="Zody M.C."/>
            <person name="Jiang R.H."/>
            <person name="Handsaker R.E."/>
            <person name="Cano L.M."/>
            <person name="Grabherr M."/>
            <person name="Kodira C.D."/>
            <person name="Raffaele S."/>
            <person name="Torto-Alalibo T."/>
            <person name="Bozkurt T.O."/>
            <person name="Ah-Fong A.M."/>
            <person name="Alvarado L."/>
            <person name="Anderson V.L."/>
            <person name="Armstrong M.R."/>
            <person name="Avrova A."/>
            <person name="Baxter L."/>
            <person name="Beynon J."/>
            <person name="Boevink P.C."/>
            <person name="Bollmann S.R."/>
            <person name="Bos J.I."/>
            <person name="Bulone V."/>
            <person name="Cai G."/>
            <person name="Cakir C."/>
            <person name="Carrington J.C."/>
            <person name="Chawner M."/>
            <person name="Conti L."/>
            <person name="Costanzo S."/>
            <person name="Ewan R."/>
            <person name="Fahlgren N."/>
            <person name="Fischbach M.A."/>
            <person name="Fugelstad J."/>
            <person name="Gilroy E.M."/>
            <person name="Gnerre S."/>
            <person name="Green P.J."/>
            <person name="Grenville-Briggs L.J."/>
            <person name="Griffith J."/>
            <person name="Grunwald N.J."/>
            <person name="Horn K."/>
            <person name="Horner N.R."/>
            <person name="Hu C.H."/>
            <person name="Huitema E."/>
            <person name="Jeong D.H."/>
            <person name="Jones A.M."/>
            <person name="Jones J.D."/>
            <person name="Jones R.W."/>
            <person name="Karlsson E.K."/>
            <person name="Kunjeti S.G."/>
            <person name="Lamour K."/>
            <person name="Liu Z."/>
            <person name="Ma L."/>
            <person name="Maclean D."/>
            <person name="Chibucos M.C."/>
            <person name="McDonald H."/>
            <person name="McWalters J."/>
            <person name="Meijer H.J."/>
            <person name="Morgan W."/>
            <person name="Morris P.F."/>
            <person name="Munro C.A."/>
            <person name="O'Neill K."/>
            <person name="Ospina-Giraldo M."/>
            <person name="Pinzon A."/>
            <person name="Pritchard L."/>
            <person name="Ramsahoye B."/>
            <person name="Ren Q."/>
            <person name="Restrepo S."/>
            <person name="Roy S."/>
            <person name="Sadanandom A."/>
            <person name="Savidor A."/>
            <person name="Schornack S."/>
            <person name="Schwartz D.C."/>
            <person name="Schumann U.D."/>
            <person name="Schwessinger B."/>
            <person name="Seyer L."/>
            <person name="Sharpe T."/>
            <person name="Silvar C."/>
            <person name="Song J."/>
            <person name="Studholme D.J."/>
            <person name="Sykes S."/>
            <person name="Thines M."/>
            <person name="van de Vondervoort P.J."/>
            <person name="Phuntumart V."/>
            <person name="Wawra S."/>
            <person name="Weide R."/>
            <person name="Win J."/>
            <person name="Young C."/>
            <person name="Zhou S."/>
            <person name="Fry W."/>
            <person name="Meyers B.C."/>
            <person name="van West P."/>
            <person name="Ristaino J."/>
            <person name="Govers F."/>
            <person name="Birch P.R."/>
            <person name="Whisson S.C."/>
            <person name="Judelson H.S."/>
            <person name="Nusbaum C."/>
        </authorList>
    </citation>
    <scope>NUCLEOTIDE SEQUENCE [LARGE SCALE GENOMIC DNA]</scope>
    <source>
        <strain evidence="2">T30-4</strain>
    </source>
</reference>
<evidence type="ECO:0000313" key="2">
    <source>
        <dbReference type="Proteomes" id="UP000006643"/>
    </source>
</evidence>
<dbReference type="eggNOG" id="ENOG502T2TI">
    <property type="taxonomic scope" value="Eukaryota"/>
</dbReference>
<dbReference type="EMBL" id="DS028163">
    <property type="protein sequence ID" value="EEY65265.1"/>
    <property type="molecule type" value="Genomic_DNA"/>
</dbReference>
<dbReference type="HOGENOM" id="CLU_104044_0_0_1"/>
<dbReference type="KEGG" id="pif:PITG_16905"/>
<gene>
    <name evidence="1" type="ORF">PITG_16905</name>
</gene>
<name>D0NUD2_PHYIT</name>
<evidence type="ECO:0000313" key="1">
    <source>
        <dbReference type="EMBL" id="EEY65265.1"/>
    </source>
</evidence>
<sequence length="186" mass="20930">MGSNQPSSSPYAMTISKTKVQEMTSRPSFASRMIRLVFKRKQRSMDTERAKSWPGCAEPVTELEPTFVKSHPSATIAIPNSLTSSASSKVPTTFTSPHRVRQYAVDDSESEASWRQRQTHCANCERLFFKSMSSLSNAAGQFCSLDCKANFEYLTQLQETMNMEMMADTIASRGLFDEIEDEGRRL</sequence>
<dbReference type="VEuPathDB" id="FungiDB:PITG_16905"/>
<accession>D0NUD2</accession>
<dbReference type="OMA" id="THCANCE"/>
<dbReference type="RefSeq" id="XP_002897329.1">
    <property type="nucleotide sequence ID" value="XM_002897283.1"/>
</dbReference>
<dbReference type="OrthoDB" id="102624at2759"/>
<dbReference type="AlphaFoldDB" id="D0NUD2"/>
<dbReference type="GeneID" id="9473706"/>
<keyword evidence="2" id="KW-1185">Reference proteome</keyword>
<evidence type="ECO:0008006" key="3">
    <source>
        <dbReference type="Google" id="ProtNLM"/>
    </source>
</evidence>
<dbReference type="Proteomes" id="UP000006643">
    <property type="component" value="Unassembled WGS sequence"/>
</dbReference>
<protein>
    <recommendedName>
        <fullName evidence="3">FLZ-type domain-containing protein</fullName>
    </recommendedName>
</protein>